<organism evidence="1 2">
    <name type="scientific">Vararia minispora EC-137</name>
    <dbReference type="NCBI Taxonomy" id="1314806"/>
    <lineage>
        <taxon>Eukaryota</taxon>
        <taxon>Fungi</taxon>
        <taxon>Dikarya</taxon>
        <taxon>Basidiomycota</taxon>
        <taxon>Agaricomycotina</taxon>
        <taxon>Agaricomycetes</taxon>
        <taxon>Russulales</taxon>
        <taxon>Lachnocladiaceae</taxon>
        <taxon>Vararia</taxon>
    </lineage>
</organism>
<evidence type="ECO:0000313" key="2">
    <source>
        <dbReference type="Proteomes" id="UP000814128"/>
    </source>
</evidence>
<reference evidence="1" key="2">
    <citation type="journal article" date="2022" name="New Phytol.">
        <title>Evolutionary transition to the ectomycorrhizal habit in the genomes of a hyperdiverse lineage of mushroom-forming fungi.</title>
        <authorList>
            <person name="Looney B."/>
            <person name="Miyauchi S."/>
            <person name="Morin E."/>
            <person name="Drula E."/>
            <person name="Courty P.E."/>
            <person name="Kohler A."/>
            <person name="Kuo A."/>
            <person name="LaButti K."/>
            <person name="Pangilinan J."/>
            <person name="Lipzen A."/>
            <person name="Riley R."/>
            <person name="Andreopoulos W."/>
            <person name="He G."/>
            <person name="Johnson J."/>
            <person name="Nolan M."/>
            <person name="Tritt A."/>
            <person name="Barry K.W."/>
            <person name="Grigoriev I.V."/>
            <person name="Nagy L.G."/>
            <person name="Hibbett D."/>
            <person name="Henrissat B."/>
            <person name="Matheny P.B."/>
            <person name="Labbe J."/>
            <person name="Martin F.M."/>
        </authorList>
    </citation>
    <scope>NUCLEOTIDE SEQUENCE</scope>
    <source>
        <strain evidence="1">EC-137</strain>
    </source>
</reference>
<reference evidence="1" key="1">
    <citation type="submission" date="2021-02" db="EMBL/GenBank/DDBJ databases">
        <authorList>
            <consortium name="DOE Joint Genome Institute"/>
            <person name="Ahrendt S."/>
            <person name="Looney B.P."/>
            <person name="Miyauchi S."/>
            <person name="Morin E."/>
            <person name="Drula E."/>
            <person name="Courty P.E."/>
            <person name="Chicoki N."/>
            <person name="Fauchery L."/>
            <person name="Kohler A."/>
            <person name="Kuo A."/>
            <person name="Labutti K."/>
            <person name="Pangilinan J."/>
            <person name="Lipzen A."/>
            <person name="Riley R."/>
            <person name="Andreopoulos W."/>
            <person name="He G."/>
            <person name="Johnson J."/>
            <person name="Barry K.W."/>
            <person name="Grigoriev I.V."/>
            <person name="Nagy L."/>
            <person name="Hibbett D."/>
            <person name="Henrissat B."/>
            <person name="Matheny P.B."/>
            <person name="Labbe J."/>
            <person name="Martin F."/>
        </authorList>
    </citation>
    <scope>NUCLEOTIDE SEQUENCE</scope>
    <source>
        <strain evidence="1">EC-137</strain>
    </source>
</reference>
<dbReference type="Proteomes" id="UP000814128">
    <property type="component" value="Unassembled WGS sequence"/>
</dbReference>
<accession>A0ACB8Q4X6</accession>
<dbReference type="EMBL" id="MU274245">
    <property type="protein sequence ID" value="KAI0026723.1"/>
    <property type="molecule type" value="Genomic_DNA"/>
</dbReference>
<proteinExistence type="predicted"/>
<name>A0ACB8Q4X6_9AGAM</name>
<keyword evidence="2" id="KW-1185">Reference proteome</keyword>
<evidence type="ECO:0000313" key="1">
    <source>
        <dbReference type="EMBL" id="KAI0026723.1"/>
    </source>
</evidence>
<gene>
    <name evidence="1" type="ORF">K488DRAFT_91999</name>
</gene>
<comment type="caution">
    <text evidence="1">The sequence shown here is derived from an EMBL/GenBank/DDBJ whole genome shotgun (WGS) entry which is preliminary data.</text>
</comment>
<protein>
    <submittedName>
        <fullName evidence="1">Uncharacterized protein</fullName>
    </submittedName>
</protein>
<sequence>MPAVIYSLETLADNGVRFYPELMHVYFTVDKLRPDTAAITDLIDANHWTNSRAYAAFPKFLHLNIGVVSELISFEGQELGKKSVGVAKTLPLNTYEDDQTNYGQVDGGW</sequence>